<dbReference type="Proteomes" id="UP001295423">
    <property type="component" value="Unassembled WGS sequence"/>
</dbReference>
<proteinExistence type="predicted"/>
<evidence type="ECO:0000313" key="3">
    <source>
        <dbReference type="Proteomes" id="UP001295423"/>
    </source>
</evidence>
<feature type="compositionally biased region" description="Acidic residues" evidence="1">
    <location>
        <begin position="101"/>
        <end position="110"/>
    </location>
</feature>
<feature type="region of interest" description="Disordered" evidence="1">
    <location>
        <begin position="100"/>
        <end position="130"/>
    </location>
</feature>
<comment type="caution">
    <text evidence="2">The sequence shown here is derived from an EMBL/GenBank/DDBJ whole genome shotgun (WGS) entry which is preliminary data.</text>
</comment>
<reference evidence="2" key="1">
    <citation type="submission" date="2023-08" db="EMBL/GenBank/DDBJ databases">
        <authorList>
            <person name="Audoor S."/>
            <person name="Bilcke G."/>
        </authorList>
    </citation>
    <scope>NUCLEOTIDE SEQUENCE</scope>
</reference>
<evidence type="ECO:0000313" key="2">
    <source>
        <dbReference type="EMBL" id="CAJ1966173.1"/>
    </source>
</evidence>
<accession>A0AAD2G8U7</accession>
<sequence length="1036" mass="117045">MKNRTKQFLSQLAGFLSVRDDLDTVAATVLPEDLASFYDPVGKGVKPLQDENLLREASVNPQSFSIGERLQVILEIAQNEIKPLLDAFGKALVKKIKDAEGADGDDDDDESHSHYPKYKSAPLKSKSRAEEKIRNEYDGNTLRIVDLARASVVVNSEVQLATLLSTLLKTEESSADDAFTHIKVIRFKNRFQSPTFSGYRDALFNLQVRNETTGHAMIVELQVHLAQVIVHKPMSHYYYGYFRQFFMGNMDVVEERMNLLTSLGAHVKEFRLDVDLEKTDGDEELLGMEAILTSLCKEGSSTEIDPSLLEQQLKVSDNSPVRAMIDKLLPFWDLQDVLKTVGVGPAKLSLYQNIAESESEALAMFNGESDLAVDDIYGLAEEILPVFNAFGERLVEELPVYHANKNQDLASIQEALDKGKEFDIMNPYELEEASLKSKESIQTVANDDYNGNLSRIRNIIHGSITAAEYDSLFSLFEYMKLLSEDGQVEIVSFKNQFQSVPEGDLYASLIGYRHAVYHLLFKTEDGSTIVVELQVHLASYKNFETEALHYLDLLKPFLSGDEDTIEARTQLLDSFEEQAKMIQGREYAGLVEAMIQSFCDNGELENLQTFETLLGPTMLADMKVAILCCRERLWALSTMPSESLDKAEAIFDAKLTLADYLYEFARYGEAMDGYEAIELLQSLREELLSFYSKDTKNRKCLRCSMLYFAAWFEMCDDEESPEAKENLEAFQALLNEMTEVLGPDDPMTIRGKQIHALLGELDLLQEAYRQGVQYLGESHPVTLSIGIDLSFEYGMAPEKPNDFEKFSESVYKGSIAVFGRTPNTMDMELAYANNLRSAAANTTNFTADQRQQMEAEAARVEALQIAGMATEYLDFAFDGKWYRKTPWSELPAKAKDAANALNWEVDDDDETAAAAVGSCWYPMETRTWEDLSIEECNGARTLGFNRHSWKDMFSGYLYIAQDWESLSDEIQASCRVLGWSEEKWGNTILVKKEESRQWGALSLDEKEAARALNFELRSWNTMFASDAFENNDDGDY</sequence>
<dbReference type="EMBL" id="CAKOGP040002258">
    <property type="protein sequence ID" value="CAJ1966173.1"/>
    <property type="molecule type" value="Genomic_DNA"/>
</dbReference>
<evidence type="ECO:0000256" key="1">
    <source>
        <dbReference type="SAM" id="MobiDB-lite"/>
    </source>
</evidence>
<dbReference type="AlphaFoldDB" id="A0AAD2G8U7"/>
<organism evidence="2 3">
    <name type="scientific">Cylindrotheca closterium</name>
    <dbReference type="NCBI Taxonomy" id="2856"/>
    <lineage>
        <taxon>Eukaryota</taxon>
        <taxon>Sar</taxon>
        <taxon>Stramenopiles</taxon>
        <taxon>Ochrophyta</taxon>
        <taxon>Bacillariophyta</taxon>
        <taxon>Bacillariophyceae</taxon>
        <taxon>Bacillariophycidae</taxon>
        <taxon>Bacillariales</taxon>
        <taxon>Bacillariaceae</taxon>
        <taxon>Cylindrotheca</taxon>
    </lineage>
</organism>
<gene>
    <name evidence="2" type="ORF">CYCCA115_LOCUS21756</name>
</gene>
<evidence type="ECO:0008006" key="4">
    <source>
        <dbReference type="Google" id="ProtNLM"/>
    </source>
</evidence>
<name>A0AAD2G8U7_9STRA</name>
<protein>
    <recommendedName>
        <fullName evidence="4">RelA/SpoT domain-containing protein</fullName>
    </recommendedName>
</protein>
<keyword evidence="3" id="KW-1185">Reference proteome</keyword>